<comment type="similarity">
    <text evidence="3">In the N-terminal section; belongs to the NADH:flavin oxidoreductase/NADH oxidase family.</text>
</comment>
<reference evidence="12" key="1">
    <citation type="submission" date="2024-05" db="EMBL/GenBank/DDBJ databases">
        <title>Isolation and characterization of Sporomusa carbonis sp. nov., a carboxydotrophic hydrogenogen in the genus of Sporomusa isolated from a charcoal burning pile.</title>
        <authorList>
            <person name="Boeer T."/>
            <person name="Rosenbaum F."/>
            <person name="Eysell L."/>
            <person name="Mueller V."/>
            <person name="Daniel R."/>
            <person name="Poehlein A."/>
        </authorList>
    </citation>
    <scope>NUCLEOTIDE SEQUENCE [LARGE SCALE GENOMIC DNA]</scope>
    <source>
        <strain evidence="12">DSM 10669</strain>
    </source>
</reference>
<dbReference type="InterPro" id="IPR013785">
    <property type="entry name" value="Aldolase_TIM"/>
</dbReference>
<gene>
    <name evidence="12" type="ORF">SPSIL_009670</name>
</gene>
<protein>
    <submittedName>
        <fullName evidence="12">NADH oxidase</fullName>
        <ecNumber evidence="12">1.-.-.-</ecNumber>
    </submittedName>
</protein>
<dbReference type="GO" id="GO:0016491">
    <property type="term" value="F:oxidoreductase activity"/>
    <property type="evidence" value="ECO:0007669"/>
    <property type="project" value="UniProtKB-KW"/>
</dbReference>
<evidence type="ECO:0000256" key="8">
    <source>
        <dbReference type="ARBA" id="ARBA00023004"/>
    </source>
</evidence>
<evidence type="ECO:0000256" key="6">
    <source>
        <dbReference type="ARBA" id="ARBA00022723"/>
    </source>
</evidence>
<dbReference type="EC" id="1.-.-.-" evidence="12"/>
<comment type="cofactor">
    <cofactor evidence="1">
        <name>FMN</name>
        <dbReference type="ChEBI" id="CHEBI:58210"/>
    </cofactor>
</comment>
<keyword evidence="5" id="KW-0288">FMN</keyword>
<dbReference type="PANTHER" id="PTHR42917">
    <property type="entry name" value="2,4-DIENOYL-COA REDUCTASE"/>
    <property type="match status" value="1"/>
</dbReference>
<feature type="domain" description="FAD/NAD(P)-binding" evidence="11">
    <location>
        <begin position="393"/>
        <end position="646"/>
    </location>
</feature>
<accession>A0ABZ3IHM1</accession>
<dbReference type="InterPro" id="IPR036188">
    <property type="entry name" value="FAD/NAD-bd_sf"/>
</dbReference>
<dbReference type="Gene3D" id="3.50.50.60">
    <property type="entry name" value="FAD/NAD(P)-binding domain"/>
    <property type="match status" value="1"/>
</dbReference>
<dbReference type="SUPFAM" id="SSF51395">
    <property type="entry name" value="FMN-linked oxidoreductases"/>
    <property type="match status" value="1"/>
</dbReference>
<dbReference type="SUPFAM" id="SSF51905">
    <property type="entry name" value="FAD/NAD(P)-binding domain"/>
    <property type="match status" value="1"/>
</dbReference>
<evidence type="ECO:0000259" key="11">
    <source>
        <dbReference type="Pfam" id="PF07992"/>
    </source>
</evidence>
<keyword evidence="4" id="KW-0285">Flavoprotein</keyword>
<dbReference type="EMBL" id="CP155573">
    <property type="protein sequence ID" value="XFO64858.1"/>
    <property type="molecule type" value="Genomic_DNA"/>
</dbReference>
<dbReference type="Gene3D" id="3.20.20.70">
    <property type="entry name" value="Aldolase class I"/>
    <property type="match status" value="1"/>
</dbReference>
<proteinExistence type="inferred from homology"/>
<dbReference type="PRINTS" id="PR00469">
    <property type="entry name" value="PNDRDTASEII"/>
</dbReference>
<keyword evidence="7 12" id="KW-0560">Oxidoreductase</keyword>
<name>A0ABZ3IHM1_9FIRM</name>
<keyword evidence="6" id="KW-0479">Metal-binding</keyword>
<dbReference type="PRINTS" id="PR00368">
    <property type="entry name" value="FADPNR"/>
</dbReference>
<dbReference type="Pfam" id="PF07992">
    <property type="entry name" value="Pyr_redox_2"/>
    <property type="match status" value="1"/>
</dbReference>
<keyword evidence="9" id="KW-0411">Iron-sulfur</keyword>
<evidence type="ECO:0000259" key="10">
    <source>
        <dbReference type="Pfam" id="PF00724"/>
    </source>
</evidence>
<evidence type="ECO:0000256" key="2">
    <source>
        <dbReference type="ARBA" id="ARBA00001966"/>
    </source>
</evidence>
<dbReference type="RefSeq" id="WP_094607676.1">
    <property type="nucleotide sequence ID" value="NZ_CP155573.1"/>
</dbReference>
<feature type="domain" description="NADH:flavin oxidoreductase/NADH oxidase N-terminal" evidence="10">
    <location>
        <begin position="4"/>
        <end position="343"/>
    </location>
</feature>
<evidence type="ECO:0000256" key="9">
    <source>
        <dbReference type="ARBA" id="ARBA00023014"/>
    </source>
</evidence>
<dbReference type="CDD" id="cd02803">
    <property type="entry name" value="OYE_like_FMN_family"/>
    <property type="match status" value="1"/>
</dbReference>
<dbReference type="InterPro" id="IPR051793">
    <property type="entry name" value="NADH:flavin_oxidoreductase"/>
</dbReference>
<evidence type="ECO:0000256" key="4">
    <source>
        <dbReference type="ARBA" id="ARBA00022630"/>
    </source>
</evidence>
<keyword evidence="8" id="KW-0408">Iron</keyword>
<evidence type="ECO:0000256" key="5">
    <source>
        <dbReference type="ARBA" id="ARBA00022643"/>
    </source>
</evidence>
<dbReference type="InterPro" id="IPR023753">
    <property type="entry name" value="FAD/NAD-binding_dom"/>
</dbReference>
<dbReference type="InterPro" id="IPR001155">
    <property type="entry name" value="OxRdtase_FMN_N"/>
</dbReference>
<evidence type="ECO:0000256" key="7">
    <source>
        <dbReference type="ARBA" id="ARBA00023002"/>
    </source>
</evidence>
<dbReference type="SUPFAM" id="SSF51971">
    <property type="entry name" value="Nucleotide-binding domain"/>
    <property type="match status" value="1"/>
</dbReference>
<organism evidence="12 13">
    <name type="scientific">Sporomusa silvacetica DSM 10669</name>
    <dbReference type="NCBI Taxonomy" id="1123289"/>
    <lineage>
        <taxon>Bacteria</taxon>
        <taxon>Bacillati</taxon>
        <taxon>Bacillota</taxon>
        <taxon>Negativicutes</taxon>
        <taxon>Selenomonadales</taxon>
        <taxon>Sporomusaceae</taxon>
        <taxon>Sporomusa</taxon>
    </lineage>
</organism>
<evidence type="ECO:0000313" key="13">
    <source>
        <dbReference type="Proteomes" id="UP000216752"/>
    </source>
</evidence>
<evidence type="ECO:0000256" key="3">
    <source>
        <dbReference type="ARBA" id="ARBA00011048"/>
    </source>
</evidence>
<sequence>MYKKLFSPGQIGNLTLKNRLVMSPMGTGLANLDGTPSDDMIAYYEARAIGGAGLIIPEITRINDVHGIGMLRQLSVTQDYHIKPLARLADAVHKHGSKIFIQLQHPGREGISALMGGQPVVSASAIPCKQVNQETRALTVSEIQTLIKQYVDGAVRVQKAGCDGVELHAAHGYLLQQFLSPYTNKRTDEYGGNFENRLRMISEIISRIRAQCGADFPVGVRLSVEEFLDKTGVTDAYIHLQDGIKIAMALQDQGIDFIDVSVGLYETGMTCIEPISFAPGWRRDLIKAVKNHVTIPVIGVSVIREPAMAEKFLQDGVEDFISMGRSWLADKDWGKKAAEGRENELRKCISCLHCSQSMDKSVVAGTSVECSQNPSLGHELEYAVLPQDLKNRTIVVIGAGPAGMAAAEILAERGSKVILFDRNSDLGGAVNIAKLPPHKEHMGWHVDYYRAALKKLNVTINLKTEVTTDMLLALKPDAVLIATGSTPIVPSKIPGIHGENVYTIESILSGKTDFSHEKIVLIGAGMTGIETAAYLARKSNQLTIVDMNTQVAADANPIKVADVCHFLEQYHTSYLLGHALKEIRSDFVVLEKLTDHSEVSIPATMVVLSLGNIPDNKLAKDLQAHGIKVTAIGNAVKDGTIKAAVHNSYQTALNLFR</sequence>
<evidence type="ECO:0000313" key="12">
    <source>
        <dbReference type="EMBL" id="XFO64858.1"/>
    </source>
</evidence>
<dbReference type="Proteomes" id="UP000216752">
    <property type="component" value="Chromosome"/>
</dbReference>
<evidence type="ECO:0000256" key="1">
    <source>
        <dbReference type="ARBA" id="ARBA00001917"/>
    </source>
</evidence>
<comment type="cofactor">
    <cofactor evidence="2">
        <name>[4Fe-4S] cluster</name>
        <dbReference type="ChEBI" id="CHEBI:49883"/>
    </cofactor>
</comment>
<dbReference type="Gene3D" id="3.40.50.720">
    <property type="entry name" value="NAD(P)-binding Rossmann-like Domain"/>
    <property type="match status" value="1"/>
</dbReference>
<dbReference type="Pfam" id="PF00724">
    <property type="entry name" value="Oxidored_FMN"/>
    <property type="match status" value="1"/>
</dbReference>
<keyword evidence="13" id="KW-1185">Reference proteome</keyword>
<dbReference type="PANTHER" id="PTHR42917:SF2">
    <property type="entry name" value="2,4-DIENOYL-COA REDUCTASE [(2E)-ENOYL-COA-PRODUCING]"/>
    <property type="match status" value="1"/>
</dbReference>